<dbReference type="InterPro" id="IPR051396">
    <property type="entry name" value="Bact_Antivir_Def_Nuclease"/>
</dbReference>
<dbReference type="SUPFAM" id="SSF52540">
    <property type="entry name" value="P-loop containing nucleoside triphosphate hydrolases"/>
    <property type="match status" value="1"/>
</dbReference>
<evidence type="ECO:0008006" key="4">
    <source>
        <dbReference type="Google" id="ProtNLM"/>
    </source>
</evidence>
<evidence type="ECO:0000259" key="1">
    <source>
        <dbReference type="Pfam" id="PF13175"/>
    </source>
</evidence>
<dbReference type="GO" id="GO:0005524">
    <property type="term" value="F:ATP binding"/>
    <property type="evidence" value="ECO:0007669"/>
    <property type="project" value="InterPro"/>
</dbReference>
<accession>A0A1W1EK69</accession>
<dbReference type="PANTHER" id="PTHR43581">
    <property type="entry name" value="ATP/GTP PHOSPHATASE"/>
    <property type="match status" value="1"/>
</dbReference>
<name>A0A1W1EK69_9ZZZZ</name>
<dbReference type="AlphaFoldDB" id="A0A1W1EK69"/>
<dbReference type="PANTHER" id="PTHR43581:SF4">
    <property type="entry name" value="ATP_GTP PHOSPHATASE"/>
    <property type="match status" value="1"/>
</dbReference>
<gene>
    <name evidence="3" type="ORF">MNB_SV-15-1289</name>
</gene>
<dbReference type="Pfam" id="PF13175">
    <property type="entry name" value="AAA_15"/>
    <property type="match status" value="1"/>
</dbReference>
<dbReference type="InterPro" id="IPR027417">
    <property type="entry name" value="P-loop_NTPase"/>
</dbReference>
<dbReference type="GO" id="GO:0016887">
    <property type="term" value="F:ATP hydrolysis activity"/>
    <property type="evidence" value="ECO:0007669"/>
    <property type="project" value="InterPro"/>
</dbReference>
<evidence type="ECO:0000313" key="3">
    <source>
        <dbReference type="EMBL" id="SHO81254.1"/>
    </source>
</evidence>
<dbReference type="EMBL" id="FRYL01000034">
    <property type="protein sequence ID" value="SHO81254.1"/>
    <property type="molecule type" value="Genomic_DNA"/>
</dbReference>
<protein>
    <recommendedName>
        <fullName evidence="4">ATPase AAA-type core domain-containing protein</fullName>
    </recommendedName>
</protein>
<feature type="domain" description="Endonuclease GajA/Old nuclease/RecF-like AAA" evidence="1">
    <location>
        <begin position="71"/>
        <end position="235"/>
    </location>
</feature>
<organism evidence="3">
    <name type="scientific">hydrothermal vent metagenome</name>
    <dbReference type="NCBI Taxonomy" id="652676"/>
    <lineage>
        <taxon>unclassified sequences</taxon>
        <taxon>metagenomes</taxon>
        <taxon>ecological metagenomes</taxon>
    </lineage>
</organism>
<reference evidence="3" key="1">
    <citation type="submission" date="2016-10" db="EMBL/GenBank/DDBJ databases">
        <authorList>
            <person name="de Groot N.N."/>
        </authorList>
    </citation>
    <scope>NUCLEOTIDE SEQUENCE</scope>
</reference>
<evidence type="ECO:0000259" key="2">
    <source>
        <dbReference type="Pfam" id="PF13304"/>
    </source>
</evidence>
<feature type="domain" description="ATPase AAA-type core" evidence="2">
    <location>
        <begin position="238"/>
        <end position="354"/>
    </location>
</feature>
<proteinExistence type="predicted"/>
<dbReference type="Pfam" id="PF13304">
    <property type="entry name" value="AAA_21"/>
    <property type="match status" value="1"/>
</dbReference>
<sequence>MPNLDKRKFIYILERWAKVFYKINENIEELNSIYKKFNQDIPYKEFSKDELENIPNLPTVENKNNIEHFYNISIKNFRQFKSIELENIGQFNLILGDNNVGKTSLLEALLFSSDKDLYFKNLIFAYSSRVNLLNFKNPNDFILDIINNNSDSKEIEFKLKENRDEQIYKLKIPTQDEVRNKYNIQDDIDLDKYICIVLDDNICDINTISLILDKIKPIDLIQTQYIPYGKGFDRDLVKVYAENIDRSRTKRKDFLESMKIFIPKIDRITTDTDEGKIYIEEIDSYSDVPLHQYGEGAKKLFRILVQITLQKGNKLLIDEIDAGIHYSHFNEFWKVVLKVAKLNDVQIFATTHNMECIGYFKEVLEEEEMKVYQELSRTITLEKVFDNNIKVYTRTFEEFEYEIDNNLEIRGDDL</sequence>
<dbReference type="InterPro" id="IPR041685">
    <property type="entry name" value="AAA_GajA/Old/RecF-like"/>
</dbReference>
<dbReference type="InterPro" id="IPR003959">
    <property type="entry name" value="ATPase_AAA_core"/>
</dbReference>
<dbReference type="Gene3D" id="3.40.50.300">
    <property type="entry name" value="P-loop containing nucleotide triphosphate hydrolases"/>
    <property type="match status" value="2"/>
</dbReference>